<proteinExistence type="predicted"/>
<dbReference type="EMBL" id="MU251361">
    <property type="protein sequence ID" value="KAG9239186.1"/>
    <property type="molecule type" value="Genomic_DNA"/>
</dbReference>
<organism evidence="4 5">
    <name type="scientific">Amylocarpus encephaloides</name>
    <dbReference type="NCBI Taxonomy" id="45428"/>
    <lineage>
        <taxon>Eukaryota</taxon>
        <taxon>Fungi</taxon>
        <taxon>Dikarya</taxon>
        <taxon>Ascomycota</taxon>
        <taxon>Pezizomycotina</taxon>
        <taxon>Leotiomycetes</taxon>
        <taxon>Helotiales</taxon>
        <taxon>Helotiales incertae sedis</taxon>
        <taxon>Amylocarpus</taxon>
    </lineage>
</organism>
<dbReference type="SUPFAM" id="SSF48403">
    <property type="entry name" value="Ankyrin repeat"/>
    <property type="match status" value="1"/>
</dbReference>
<dbReference type="SMART" id="SM00248">
    <property type="entry name" value="ANK"/>
    <property type="match status" value="2"/>
</dbReference>
<evidence type="ECO:0000256" key="3">
    <source>
        <dbReference type="PROSITE-ProRule" id="PRU00023"/>
    </source>
</evidence>
<keyword evidence="1" id="KW-0677">Repeat</keyword>
<dbReference type="AlphaFoldDB" id="A0A9P7YT54"/>
<evidence type="ECO:0008006" key="6">
    <source>
        <dbReference type="Google" id="ProtNLM"/>
    </source>
</evidence>
<comment type="caution">
    <text evidence="4">The sequence shown here is derived from an EMBL/GenBank/DDBJ whole genome shotgun (WGS) entry which is preliminary data.</text>
</comment>
<dbReference type="InterPro" id="IPR002110">
    <property type="entry name" value="Ankyrin_rpt"/>
</dbReference>
<dbReference type="InterPro" id="IPR036770">
    <property type="entry name" value="Ankyrin_rpt-contain_sf"/>
</dbReference>
<dbReference type="Gene3D" id="1.25.40.20">
    <property type="entry name" value="Ankyrin repeat-containing domain"/>
    <property type="match status" value="1"/>
</dbReference>
<sequence>MNHVYPESTARLPSIDMVNHVGISEESIRAKFESQKTKEEIKELNGQLSHAAYSSDFEAIKRCLDAGADINTTSATSETRKGEGGTPLWTVIYWNNQNSNEIAELLLDRGADFEIPDRDGDTPLGIAVDKANEENVRLCL</sequence>
<keyword evidence="5" id="KW-1185">Reference proteome</keyword>
<dbReference type="PANTHER" id="PTHR24126">
    <property type="entry name" value="ANKYRIN REPEAT, PH AND SEC7 DOMAIN CONTAINING PROTEIN SECG-RELATED"/>
    <property type="match status" value="1"/>
</dbReference>
<dbReference type="OrthoDB" id="341259at2759"/>
<dbReference type="PANTHER" id="PTHR24126:SF14">
    <property type="entry name" value="ANK_REP_REGION DOMAIN-CONTAINING PROTEIN"/>
    <property type="match status" value="1"/>
</dbReference>
<protein>
    <recommendedName>
        <fullName evidence="6">Ankyrin repeat protein</fullName>
    </recommendedName>
</protein>
<evidence type="ECO:0000256" key="1">
    <source>
        <dbReference type="ARBA" id="ARBA00022737"/>
    </source>
</evidence>
<gene>
    <name evidence="4" type="ORF">BJ875DRAFT_479710</name>
</gene>
<dbReference type="Proteomes" id="UP000824998">
    <property type="component" value="Unassembled WGS sequence"/>
</dbReference>
<feature type="repeat" description="ANK" evidence="3">
    <location>
        <begin position="83"/>
        <end position="118"/>
    </location>
</feature>
<dbReference type="Pfam" id="PF12796">
    <property type="entry name" value="Ank_2"/>
    <property type="match status" value="1"/>
</dbReference>
<accession>A0A9P7YT54</accession>
<evidence type="ECO:0000256" key="2">
    <source>
        <dbReference type="ARBA" id="ARBA00023043"/>
    </source>
</evidence>
<dbReference type="PROSITE" id="PS50088">
    <property type="entry name" value="ANK_REPEAT"/>
    <property type="match status" value="1"/>
</dbReference>
<keyword evidence="2 3" id="KW-0040">ANK repeat</keyword>
<evidence type="ECO:0000313" key="4">
    <source>
        <dbReference type="EMBL" id="KAG9239186.1"/>
    </source>
</evidence>
<reference evidence="4" key="1">
    <citation type="journal article" date="2021" name="IMA Fungus">
        <title>Genomic characterization of three marine fungi, including Emericellopsis atlantica sp. nov. with signatures of a generalist lifestyle and marine biomass degradation.</title>
        <authorList>
            <person name="Hagestad O.C."/>
            <person name="Hou L."/>
            <person name="Andersen J.H."/>
            <person name="Hansen E.H."/>
            <person name="Altermark B."/>
            <person name="Li C."/>
            <person name="Kuhnert E."/>
            <person name="Cox R.J."/>
            <person name="Crous P.W."/>
            <person name="Spatafora J.W."/>
            <person name="Lail K."/>
            <person name="Amirebrahimi M."/>
            <person name="Lipzen A."/>
            <person name="Pangilinan J."/>
            <person name="Andreopoulos W."/>
            <person name="Hayes R.D."/>
            <person name="Ng V."/>
            <person name="Grigoriev I.V."/>
            <person name="Jackson S.A."/>
            <person name="Sutton T.D.S."/>
            <person name="Dobson A.D.W."/>
            <person name="Rama T."/>
        </authorList>
    </citation>
    <scope>NUCLEOTIDE SEQUENCE</scope>
    <source>
        <strain evidence="4">TRa018bII</strain>
    </source>
</reference>
<name>A0A9P7YT54_9HELO</name>
<evidence type="ECO:0000313" key="5">
    <source>
        <dbReference type="Proteomes" id="UP000824998"/>
    </source>
</evidence>